<dbReference type="AlphaFoldDB" id="H0XJJ8"/>
<organism evidence="14 15">
    <name type="scientific">Otolemur garnettii</name>
    <name type="common">Small-eared galago</name>
    <name type="synonym">Garnett's greater bushbaby</name>
    <dbReference type="NCBI Taxonomy" id="30611"/>
    <lineage>
        <taxon>Eukaryota</taxon>
        <taxon>Metazoa</taxon>
        <taxon>Chordata</taxon>
        <taxon>Craniata</taxon>
        <taxon>Vertebrata</taxon>
        <taxon>Euteleostomi</taxon>
        <taxon>Mammalia</taxon>
        <taxon>Eutheria</taxon>
        <taxon>Euarchontoglires</taxon>
        <taxon>Primates</taxon>
        <taxon>Strepsirrhini</taxon>
        <taxon>Lorisiformes</taxon>
        <taxon>Galagidae</taxon>
        <taxon>Otolemur</taxon>
    </lineage>
</organism>
<feature type="region of interest" description="Disordered" evidence="11">
    <location>
        <begin position="53"/>
        <end position="158"/>
    </location>
</feature>
<comment type="similarity">
    <text evidence="4">Belongs to the nucleoplasmin family.</text>
</comment>
<keyword evidence="8" id="KW-0694">RNA-binding</keyword>
<dbReference type="PANTHER" id="PTHR22747">
    <property type="entry name" value="NUCLEOPLASMIN"/>
    <property type="match status" value="1"/>
</dbReference>
<keyword evidence="7" id="KW-0597">Phosphoprotein</keyword>
<evidence type="ECO:0000256" key="3">
    <source>
        <dbReference type="ARBA" id="ARBA00004642"/>
    </source>
</evidence>
<dbReference type="GO" id="GO:0005730">
    <property type="term" value="C:nucleolus"/>
    <property type="evidence" value="ECO:0007669"/>
    <property type="project" value="UniProtKB-SubCell"/>
</dbReference>
<dbReference type="GO" id="GO:0003682">
    <property type="term" value="F:chromatin binding"/>
    <property type="evidence" value="ECO:0007669"/>
    <property type="project" value="TreeGrafter"/>
</dbReference>
<dbReference type="HOGENOM" id="CLU_058838_0_1_1"/>
<dbReference type="InParanoid" id="H0XJJ8"/>
<feature type="domain" description="Nucleoplasmin core" evidence="12">
    <location>
        <begin position="4"/>
        <end position="47"/>
    </location>
</feature>
<dbReference type="STRING" id="30611.ENSOGAP00000016288"/>
<dbReference type="GO" id="GO:0006338">
    <property type="term" value="P:chromatin remodeling"/>
    <property type="evidence" value="ECO:0007669"/>
    <property type="project" value="TreeGrafter"/>
</dbReference>
<evidence type="ECO:0000259" key="12">
    <source>
        <dbReference type="Pfam" id="PF03066"/>
    </source>
</evidence>
<keyword evidence="6" id="KW-0963">Cytoplasm</keyword>
<feature type="domain" description="Nucleophosmin C-terminal" evidence="13">
    <location>
        <begin position="158"/>
        <end position="201"/>
    </location>
</feature>
<dbReference type="FunFam" id="1.10.10.2100:FF:000001">
    <property type="entry name" value="Nucleophosmin 1"/>
    <property type="match status" value="1"/>
</dbReference>
<sequence length="207" mass="23515">EGSLIKVTLATLKMSVQPMVSLGVFEITPAVVLWLQCGSGPVDIHEQYLVAVEEDSESEEEEENVKLLSMSRKKSAPRGGNKIPQKKVKLNADEDDDEEEEEEKSSSEEIFMRHYSQKYSKIKQNGKDSKPSTPRSKDQESFKKYKKPKIPSKSDSIEDIKAKMQASIEKGGSLSKVEAKFINYVKNCFWVTDQEAIQELWGKKRNH</sequence>
<dbReference type="GO" id="GO:0005813">
    <property type="term" value="C:centrosome"/>
    <property type="evidence" value="ECO:0007669"/>
    <property type="project" value="TreeGrafter"/>
</dbReference>
<dbReference type="InterPro" id="IPR032569">
    <property type="entry name" value="NPM1_C"/>
</dbReference>
<dbReference type="InterPro" id="IPR004301">
    <property type="entry name" value="Nucleoplasmin"/>
</dbReference>
<dbReference type="GO" id="GO:0045944">
    <property type="term" value="P:positive regulation of transcription by RNA polymerase II"/>
    <property type="evidence" value="ECO:0007669"/>
    <property type="project" value="TreeGrafter"/>
</dbReference>
<evidence type="ECO:0000256" key="11">
    <source>
        <dbReference type="SAM" id="MobiDB-lite"/>
    </source>
</evidence>
<dbReference type="GeneTree" id="ENSGT00940000153052"/>
<evidence type="ECO:0000256" key="6">
    <source>
        <dbReference type="ARBA" id="ARBA00022490"/>
    </source>
</evidence>
<dbReference type="Ensembl" id="ENSOGAT00000031821.1">
    <property type="protein sequence ID" value="ENSOGAP00000016288.1"/>
    <property type="gene ID" value="ENSOGAG00000025437.1"/>
</dbReference>
<keyword evidence="15" id="KW-1185">Reference proteome</keyword>
<evidence type="ECO:0000313" key="15">
    <source>
        <dbReference type="Proteomes" id="UP000005225"/>
    </source>
</evidence>
<dbReference type="GO" id="GO:0010824">
    <property type="term" value="P:regulation of centrosome duplication"/>
    <property type="evidence" value="ECO:0007669"/>
    <property type="project" value="TreeGrafter"/>
</dbReference>
<evidence type="ECO:0000256" key="8">
    <source>
        <dbReference type="ARBA" id="ARBA00022884"/>
    </source>
</evidence>
<comment type="subcellular location">
    <subcellularLocation>
        <location evidence="1">Cytoplasm</location>
    </subcellularLocation>
    <subcellularLocation>
        <location evidence="2">Nucleus</location>
        <location evidence="2">Nucleolus</location>
    </subcellularLocation>
    <subcellularLocation>
        <location evidence="3">Nucleus</location>
        <location evidence="3">Nucleoplasm</location>
    </subcellularLocation>
</comment>
<dbReference type="GO" id="GO:1990904">
    <property type="term" value="C:ribonucleoprotein complex"/>
    <property type="evidence" value="ECO:0007669"/>
    <property type="project" value="TreeGrafter"/>
</dbReference>
<evidence type="ECO:0000256" key="7">
    <source>
        <dbReference type="ARBA" id="ARBA00022553"/>
    </source>
</evidence>
<keyword evidence="10" id="KW-0539">Nucleus</keyword>
<evidence type="ECO:0000256" key="5">
    <source>
        <dbReference type="ARBA" id="ARBA00020749"/>
    </source>
</evidence>
<dbReference type="GO" id="GO:0042274">
    <property type="term" value="P:ribosomal small subunit biogenesis"/>
    <property type="evidence" value="ECO:0007669"/>
    <property type="project" value="TreeGrafter"/>
</dbReference>
<evidence type="ECO:0000259" key="13">
    <source>
        <dbReference type="Pfam" id="PF16276"/>
    </source>
</evidence>
<feature type="compositionally biased region" description="Acidic residues" evidence="11">
    <location>
        <begin position="53"/>
        <end position="63"/>
    </location>
</feature>
<dbReference type="GO" id="GO:0003723">
    <property type="term" value="F:RNA binding"/>
    <property type="evidence" value="ECO:0007669"/>
    <property type="project" value="UniProtKB-KW"/>
</dbReference>
<name>H0XJJ8_OTOGA</name>
<evidence type="ECO:0000313" key="14">
    <source>
        <dbReference type="Ensembl" id="ENSOGAP00000016288.1"/>
    </source>
</evidence>
<keyword evidence="9" id="KW-0143">Chaperone</keyword>
<dbReference type="eggNOG" id="KOG0488">
    <property type="taxonomic scope" value="Eukaryota"/>
</dbReference>
<dbReference type="SUPFAM" id="SSF69203">
    <property type="entry name" value="Nucleoplasmin-like core domain"/>
    <property type="match status" value="1"/>
</dbReference>
<dbReference type="GO" id="GO:0000055">
    <property type="term" value="P:ribosomal large subunit export from nucleus"/>
    <property type="evidence" value="ECO:0007669"/>
    <property type="project" value="TreeGrafter"/>
</dbReference>
<dbReference type="EMBL" id="AAQR03184558">
    <property type="status" value="NOT_ANNOTATED_CDS"/>
    <property type="molecule type" value="Genomic_DNA"/>
</dbReference>
<dbReference type="GO" id="GO:0005654">
    <property type="term" value="C:nucleoplasm"/>
    <property type="evidence" value="ECO:0007669"/>
    <property type="project" value="UniProtKB-SubCell"/>
</dbReference>
<reference evidence="14" key="3">
    <citation type="submission" date="2025-09" db="UniProtKB">
        <authorList>
            <consortium name="Ensembl"/>
        </authorList>
    </citation>
    <scope>IDENTIFICATION</scope>
</reference>
<evidence type="ECO:0000256" key="10">
    <source>
        <dbReference type="ARBA" id="ARBA00023242"/>
    </source>
</evidence>
<dbReference type="Pfam" id="PF16276">
    <property type="entry name" value="NPM1-C"/>
    <property type="match status" value="1"/>
</dbReference>
<dbReference type="GO" id="GO:0000056">
    <property type="term" value="P:ribosomal small subunit export from nucleus"/>
    <property type="evidence" value="ECO:0007669"/>
    <property type="project" value="TreeGrafter"/>
</dbReference>
<feature type="compositionally biased region" description="Basic and acidic residues" evidence="11">
    <location>
        <begin position="125"/>
        <end position="143"/>
    </location>
</feature>
<reference evidence="14" key="2">
    <citation type="submission" date="2025-08" db="UniProtKB">
        <authorList>
            <consortium name="Ensembl"/>
        </authorList>
    </citation>
    <scope>IDENTIFICATION</scope>
</reference>
<dbReference type="Proteomes" id="UP000005225">
    <property type="component" value="Unassembled WGS sequence"/>
</dbReference>
<dbReference type="GO" id="GO:0042273">
    <property type="term" value="P:ribosomal large subunit biogenesis"/>
    <property type="evidence" value="ECO:0007669"/>
    <property type="project" value="TreeGrafter"/>
</dbReference>
<dbReference type="Pfam" id="PF03066">
    <property type="entry name" value="Nucleoplasmin"/>
    <property type="match status" value="1"/>
</dbReference>
<accession>H0XJJ8</accession>
<dbReference type="PANTHER" id="PTHR22747:SF28">
    <property type="entry name" value="NUCLEOPHOSMIN"/>
    <property type="match status" value="1"/>
</dbReference>
<dbReference type="GO" id="GO:0042802">
    <property type="term" value="F:identical protein binding"/>
    <property type="evidence" value="ECO:0007669"/>
    <property type="project" value="UniProtKB-ARBA"/>
</dbReference>
<protein>
    <recommendedName>
        <fullName evidence="5">Nucleophosmin</fullName>
    </recommendedName>
</protein>
<dbReference type="GO" id="GO:0005737">
    <property type="term" value="C:cytoplasm"/>
    <property type="evidence" value="ECO:0007669"/>
    <property type="project" value="UniProtKB-SubCell"/>
</dbReference>
<dbReference type="InterPro" id="IPR024057">
    <property type="entry name" value="Nucleoplasmin_core_dom"/>
</dbReference>
<evidence type="ECO:0000256" key="2">
    <source>
        <dbReference type="ARBA" id="ARBA00004604"/>
    </source>
</evidence>
<feature type="compositionally biased region" description="Acidic residues" evidence="11">
    <location>
        <begin position="93"/>
        <end position="103"/>
    </location>
</feature>
<evidence type="ECO:0000256" key="1">
    <source>
        <dbReference type="ARBA" id="ARBA00004496"/>
    </source>
</evidence>
<dbReference type="InterPro" id="IPR036824">
    <property type="entry name" value="Nucleoplasmin_core_dom_sf"/>
</dbReference>
<dbReference type="Gene3D" id="1.10.10.2100">
    <property type="match status" value="1"/>
</dbReference>
<evidence type="ECO:0000256" key="9">
    <source>
        <dbReference type="ARBA" id="ARBA00023186"/>
    </source>
</evidence>
<evidence type="ECO:0000256" key="4">
    <source>
        <dbReference type="ARBA" id="ARBA00010744"/>
    </source>
</evidence>
<dbReference type="Gene3D" id="2.60.120.340">
    <property type="entry name" value="Nucleoplasmin core domain"/>
    <property type="match status" value="1"/>
</dbReference>
<dbReference type="GO" id="GO:0042393">
    <property type="term" value="F:histone binding"/>
    <property type="evidence" value="ECO:0007669"/>
    <property type="project" value="TreeGrafter"/>
</dbReference>
<reference evidence="15" key="1">
    <citation type="submission" date="2011-03" db="EMBL/GenBank/DDBJ databases">
        <title>Version 3 of the genome sequence of Otolemur garnettii (Bushbaby).</title>
        <authorList>
            <consortium name="The Broad Institute Genome Sequencing Platform"/>
            <person name="Di Palma F."/>
            <person name="Johnson J."/>
            <person name="Lander E.S."/>
            <person name="Lindblad-Toh K."/>
            <person name="Jaffe D.B."/>
            <person name="Gnerre S."/>
            <person name="MacCallum I."/>
            <person name="Przybylski D."/>
            <person name="Ribeiro F.J."/>
            <person name="Burton J.N."/>
            <person name="Walker B.J."/>
            <person name="Sharpe T."/>
            <person name="Hall G."/>
        </authorList>
    </citation>
    <scope>NUCLEOTIDE SEQUENCE [LARGE SCALE GENOMIC DNA]</scope>
</reference>
<proteinExistence type="inferred from homology"/>